<keyword evidence="1" id="KW-0812">Transmembrane</keyword>
<keyword evidence="1" id="KW-0472">Membrane</keyword>
<feature type="transmembrane region" description="Helical" evidence="1">
    <location>
        <begin position="325"/>
        <end position="346"/>
    </location>
</feature>
<comment type="caution">
    <text evidence="2">The sequence shown here is derived from an EMBL/GenBank/DDBJ whole genome shotgun (WGS) entry which is preliminary data.</text>
</comment>
<keyword evidence="1" id="KW-1133">Transmembrane helix</keyword>
<dbReference type="EMBL" id="JAASQP010000001">
    <property type="protein sequence ID" value="NIJ24716.1"/>
    <property type="molecule type" value="Genomic_DNA"/>
</dbReference>
<feature type="transmembrane region" description="Helical" evidence="1">
    <location>
        <begin position="126"/>
        <end position="148"/>
    </location>
</feature>
<feature type="transmembrane region" description="Helical" evidence="1">
    <location>
        <begin position="436"/>
        <end position="458"/>
    </location>
</feature>
<evidence type="ECO:0000256" key="1">
    <source>
        <dbReference type="SAM" id="Phobius"/>
    </source>
</evidence>
<feature type="transmembrane region" description="Helical" evidence="1">
    <location>
        <begin position="358"/>
        <end position="376"/>
    </location>
</feature>
<gene>
    <name evidence="2" type="ORF">FHT01_002258</name>
</gene>
<name>A0ABX0U5Q0_9SPHN</name>
<feature type="transmembrane region" description="Helical" evidence="1">
    <location>
        <begin position="183"/>
        <end position="205"/>
    </location>
</feature>
<evidence type="ECO:0000313" key="2">
    <source>
        <dbReference type="EMBL" id="NIJ24716.1"/>
    </source>
</evidence>
<reference evidence="2 3" key="1">
    <citation type="submission" date="2020-03" db="EMBL/GenBank/DDBJ databases">
        <title>Genomic Encyclopedia of Type Strains, Phase IV (KMG-IV): sequencing the most valuable type-strain genomes for metagenomic binning, comparative biology and taxonomic classification.</title>
        <authorList>
            <person name="Goeker M."/>
        </authorList>
    </citation>
    <scope>NUCLEOTIDE SEQUENCE [LARGE SCALE GENOMIC DNA]</scope>
    <source>
        <strain evidence="2 3">DSM 22753</strain>
    </source>
</reference>
<feature type="transmembrane region" description="Helical" evidence="1">
    <location>
        <begin position="382"/>
        <end position="400"/>
    </location>
</feature>
<sequence>MKRSLASHSWLGLLVGALLYLVCLSGTIVVFGHELHRWEQPGVAEFDRADPAMVQRAYATLARRNDRPTHHVYIGLPTPETPRMTVSDDSGGFYVEPGGALAERAEHRWTDMVTNLHLYLHLPSSFGMIVVSILGAMLCGLIVSGLCAHPTIFRDAFRFRRGGARRLEQADLHNRLSVWGAPFHLVIAVTGAYFGLAALMTSLIATSEHGGDTAAVEAALFGAPPSLEQPVRPPGIDRALAAMPRVAPGADPFFVTVEEANSPEQYILVIARVAGKFIYSEQYRFDAAGRYLGRAGFDGGAVGKQAVFSTFRLHFGQFGGFAVKLAYAALGLALTIVSVSGVNVWLARRRSSDWIDRVWPGFVWGTPPALALAGIAALATPLSPLAVFWVALVAIVGTGATRPDPVQTARALRLVGGSALLAMVAVHVAVHRDAAFGGAAIGVNLALLALALALLASVPMRFLRHARTRPLPAE</sequence>
<dbReference type="PANTHER" id="PTHR34219">
    <property type="entry name" value="IRON-REGULATED INNER MEMBRANE PROTEIN-RELATED"/>
    <property type="match status" value="1"/>
</dbReference>
<feature type="transmembrane region" description="Helical" evidence="1">
    <location>
        <begin position="412"/>
        <end position="430"/>
    </location>
</feature>
<dbReference type="InterPro" id="IPR005625">
    <property type="entry name" value="PepSY-ass_TM"/>
</dbReference>
<dbReference type="RefSeq" id="WP_208402879.1">
    <property type="nucleotide sequence ID" value="NZ_BAAAEV010000001.1"/>
</dbReference>
<feature type="transmembrane region" description="Helical" evidence="1">
    <location>
        <begin position="12"/>
        <end position="32"/>
    </location>
</feature>
<accession>A0ABX0U5Q0</accession>
<evidence type="ECO:0000313" key="3">
    <source>
        <dbReference type="Proteomes" id="UP000788153"/>
    </source>
</evidence>
<dbReference type="Pfam" id="PF03929">
    <property type="entry name" value="PepSY_TM"/>
    <property type="match status" value="1"/>
</dbReference>
<organism evidence="2 3">
    <name type="scientific">Sphingomonas japonica</name>
    <dbReference type="NCBI Taxonomy" id="511662"/>
    <lineage>
        <taxon>Bacteria</taxon>
        <taxon>Pseudomonadati</taxon>
        <taxon>Pseudomonadota</taxon>
        <taxon>Alphaproteobacteria</taxon>
        <taxon>Sphingomonadales</taxon>
        <taxon>Sphingomonadaceae</taxon>
        <taxon>Sphingomonas</taxon>
    </lineage>
</organism>
<dbReference type="PANTHER" id="PTHR34219:SF3">
    <property type="entry name" value="BLL7967 PROTEIN"/>
    <property type="match status" value="1"/>
</dbReference>
<keyword evidence="3" id="KW-1185">Reference proteome</keyword>
<proteinExistence type="predicted"/>
<dbReference type="Proteomes" id="UP000788153">
    <property type="component" value="Unassembled WGS sequence"/>
</dbReference>
<protein>
    <submittedName>
        <fullName evidence="2">Iron-regulated membrane protein</fullName>
    </submittedName>
</protein>